<keyword evidence="5 7" id="KW-1133">Transmembrane helix</keyword>
<evidence type="ECO:0000256" key="1">
    <source>
        <dbReference type="ARBA" id="ARBA00004651"/>
    </source>
</evidence>
<dbReference type="Pfam" id="PF00528">
    <property type="entry name" value="BPD_transp_1"/>
    <property type="match status" value="1"/>
</dbReference>
<feature type="domain" description="ABC transmembrane type-1" evidence="9">
    <location>
        <begin position="88"/>
        <end position="302"/>
    </location>
</feature>
<protein>
    <submittedName>
        <fullName evidence="10">Sugar ABC transporter permease</fullName>
    </submittedName>
</protein>
<dbReference type="InterPro" id="IPR000515">
    <property type="entry name" value="MetI-like"/>
</dbReference>
<dbReference type="EMBL" id="BONO01000010">
    <property type="protein sequence ID" value="GIG36230.1"/>
    <property type="molecule type" value="Genomic_DNA"/>
</dbReference>
<accession>A0A919PAY3</accession>
<name>A0A919PAY3_9CELL</name>
<keyword evidence="2 7" id="KW-0813">Transport</keyword>
<dbReference type="PANTHER" id="PTHR30193:SF41">
    <property type="entry name" value="DIACETYLCHITOBIOSE UPTAKE SYSTEM PERMEASE PROTEIN NGCF"/>
    <property type="match status" value="1"/>
</dbReference>
<feature type="region of interest" description="Disordered" evidence="8">
    <location>
        <begin position="1"/>
        <end position="23"/>
    </location>
</feature>
<feature type="transmembrane region" description="Helical" evidence="7">
    <location>
        <begin position="92"/>
        <end position="117"/>
    </location>
</feature>
<evidence type="ECO:0000313" key="11">
    <source>
        <dbReference type="Proteomes" id="UP000642125"/>
    </source>
</evidence>
<evidence type="ECO:0000256" key="4">
    <source>
        <dbReference type="ARBA" id="ARBA00022692"/>
    </source>
</evidence>
<sequence length="314" mass="34576">MSSSATRERGESSPAEAEGEARARRPIHHREKWAALVLLVPALVGFIVFWILPSGRSIWYSLTDFDLLNEPQFIGLDNYRELLGDDVARSSLVVTIQFVVASVVLGTVLALLTAALMQRLRLKTWVRSILLLPWLVPNVAIALIWAWLLDGQLGYLNHLLHAVGLPGVSFYNASQAMPIIIAIGIWSGLGYTALLFYAGMTQVPNEMYEAGAIDGATEKRMFFQITLPLIRPVIALVVVMSAIGSFQVFDLVLIGYGGNPIPAVRTIFFYIYQQSFAFFRMGYGSAIALVLAVILGALTAIQMRAMRANRSDLS</sequence>
<dbReference type="Gene3D" id="1.10.3720.10">
    <property type="entry name" value="MetI-like"/>
    <property type="match status" value="1"/>
</dbReference>
<evidence type="ECO:0000256" key="2">
    <source>
        <dbReference type="ARBA" id="ARBA00022448"/>
    </source>
</evidence>
<feature type="transmembrane region" description="Helical" evidence="7">
    <location>
        <begin position="129"/>
        <end position="148"/>
    </location>
</feature>
<dbReference type="Proteomes" id="UP000642125">
    <property type="component" value="Unassembled WGS sequence"/>
</dbReference>
<feature type="transmembrane region" description="Helical" evidence="7">
    <location>
        <begin position="176"/>
        <end position="198"/>
    </location>
</feature>
<proteinExistence type="inferred from homology"/>
<organism evidence="10 11">
    <name type="scientific">Cellulomonas pakistanensis</name>
    <dbReference type="NCBI Taxonomy" id="992287"/>
    <lineage>
        <taxon>Bacteria</taxon>
        <taxon>Bacillati</taxon>
        <taxon>Actinomycetota</taxon>
        <taxon>Actinomycetes</taxon>
        <taxon>Micrococcales</taxon>
        <taxon>Cellulomonadaceae</taxon>
        <taxon>Cellulomonas</taxon>
    </lineage>
</organism>
<evidence type="ECO:0000256" key="5">
    <source>
        <dbReference type="ARBA" id="ARBA00022989"/>
    </source>
</evidence>
<comment type="similarity">
    <text evidence="7">Belongs to the binding-protein-dependent transport system permease family.</text>
</comment>
<keyword evidence="11" id="KW-1185">Reference proteome</keyword>
<evidence type="ECO:0000256" key="7">
    <source>
        <dbReference type="RuleBase" id="RU363032"/>
    </source>
</evidence>
<feature type="transmembrane region" description="Helical" evidence="7">
    <location>
        <begin position="277"/>
        <end position="301"/>
    </location>
</feature>
<evidence type="ECO:0000313" key="10">
    <source>
        <dbReference type="EMBL" id="GIG36230.1"/>
    </source>
</evidence>
<dbReference type="InterPro" id="IPR035906">
    <property type="entry name" value="MetI-like_sf"/>
</dbReference>
<dbReference type="AlphaFoldDB" id="A0A919PAY3"/>
<keyword evidence="6 7" id="KW-0472">Membrane</keyword>
<feature type="transmembrane region" description="Helical" evidence="7">
    <location>
        <begin position="33"/>
        <end position="52"/>
    </location>
</feature>
<keyword evidence="4 7" id="KW-0812">Transmembrane</keyword>
<reference evidence="10" key="1">
    <citation type="submission" date="2021-01" db="EMBL/GenBank/DDBJ databases">
        <title>Whole genome shotgun sequence of Cellulomonas pakistanensis NBRC 110800.</title>
        <authorList>
            <person name="Komaki H."/>
            <person name="Tamura T."/>
        </authorList>
    </citation>
    <scope>NUCLEOTIDE SEQUENCE</scope>
    <source>
        <strain evidence="10">NBRC 110800</strain>
    </source>
</reference>
<evidence type="ECO:0000259" key="9">
    <source>
        <dbReference type="PROSITE" id="PS50928"/>
    </source>
</evidence>
<evidence type="ECO:0000256" key="3">
    <source>
        <dbReference type="ARBA" id="ARBA00022475"/>
    </source>
</evidence>
<dbReference type="RefSeq" id="WP_203668257.1">
    <property type="nucleotide sequence ID" value="NZ_BONO01000010.1"/>
</dbReference>
<dbReference type="GO" id="GO:0005886">
    <property type="term" value="C:plasma membrane"/>
    <property type="evidence" value="ECO:0007669"/>
    <property type="project" value="UniProtKB-SubCell"/>
</dbReference>
<dbReference type="PANTHER" id="PTHR30193">
    <property type="entry name" value="ABC TRANSPORTER PERMEASE PROTEIN"/>
    <property type="match status" value="1"/>
</dbReference>
<dbReference type="PROSITE" id="PS50928">
    <property type="entry name" value="ABC_TM1"/>
    <property type="match status" value="1"/>
</dbReference>
<keyword evidence="3" id="KW-1003">Cell membrane</keyword>
<feature type="transmembrane region" description="Helical" evidence="7">
    <location>
        <begin position="229"/>
        <end position="257"/>
    </location>
</feature>
<dbReference type="CDD" id="cd06261">
    <property type="entry name" value="TM_PBP2"/>
    <property type="match status" value="1"/>
</dbReference>
<dbReference type="GO" id="GO:0055085">
    <property type="term" value="P:transmembrane transport"/>
    <property type="evidence" value="ECO:0007669"/>
    <property type="project" value="InterPro"/>
</dbReference>
<gene>
    <name evidence="10" type="ORF">Cpa01nite_16110</name>
</gene>
<feature type="compositionally biased region" description="Basic and acidic residues" evidence="8">
    <location>
        <begin position="1"/>
        <end position="11"/>
    </location>
</feature>
<evidence type="ECO:0000256" key="8">
    <source>
        <dbReference type="SAM" id="MobiDB-lite"/>
    </source>
</evidence>
<comment type="subcellular location">
    <subcellularLocation>
        <location evidence="1 7">Cell membrane</location>
        <topology evidence="1 7">Multi-pass membrane protein</topology>
    </subcellularLocation>
</comment>
<dbReference type="InterPro" id="IPR051393">
    <property type="entry name" value="ABC_transporter_permease"/>
</dbReference>
<evidence type="ECO:0000256" key="6">
    <source>
        <dbReference type="ARBA" id="ARBA00023136"/>
    </source>
</evidence>
<comment type="caution">
    <text evidence="10">The sequence shown here is derived from an EMBL/GenBank/DDBJ whole genome shotgun (WGS) entry which is preliminary data.</text>
</comment>
<dbReference type="SUPFAM" id="SSF161098">
    <property type="entry name" value="MetI-like"/>
    <property type="match status" value="1"/>
</dbReference>